<dbReference type="InterPro" id="IPR009671">
    <property type="entry name" value="RraB_dom"/>
</dbReference>
<dbReference type="AlphaFoldDB" id="A0A2N0WE56"/>
<dbReference type="SUPFAM" id="SSF89946">
    <property type="entry name" value="Hypothetical protein VC0424"/>
    <property type="match status" value="1"/>
</dbReference>
<protein>
    <submittedName>
        <fullName evidence="4">DUF695 domain-containing protein</fullName>
    </submittedName>
    <submittedName>
        <fullName evidence="3">TIGR01619 family protein</fullName>
    </submittedName>
</protein>
<dbReference type="InterPro" id="IPR016097">
    <property type="entry name" value="DUF695"/>
</dbReference>
<dbReference type="Pfam" id="PF06877">
    <property type="entry name" value="RraB"/>
    <property type="match status" value="1"/>
</dbReference>
<dbReference type="Proteomes" id="UP000013034">
    <property type="component" value="Unassembled WGS sequence"/>
</dbReference>
<reference evidence="4 6" key="2">
    <citation type="submission" date="2017-12" db="EMBL/GenBank/DDBJ databases">
        <title>Draft Genome sequences of multiple microbial strains isolated from spacecraft associated surfaces.</title>
        <authorList>
            <person name="Seuylemezian A."/>
            <person name="Vaishampayan P."/>
            <person name="Venkateswaran K."/>
        </authorList>
    </citation>
    <scope>NUCLEOTIDE SEQUENCE [LARGE SCALE GENOMIC DNA]</scope>
    <source>
        <strain evidence="4 6">2P01AA</strain>
    </source>
</reference>
<name>A0A2N0WE56_9GAMM</name>
<evidence type="ECO:0000313" key="4">
    <source>
        <dbReference type="EMBL" id="PKF33153.1"/>
    </source>
</evidence>
<sequence length="275" mass="32465">MGLIDKFWPNKNHTTMKESTNQLQEVPENWDFYMCDIDGQPASYFLNLALTRIAPISDRSTLLWVEIQMNHSREDGLSSNEEFDLLIELEDQIIPALTIRLPTLYVGRLTHNHLRYFYFYCKDGIDVDSFIHKIMQSYPDYSYHFSQKVDSDWSTYFDYMYPTEEIMQSISNRSVIEELLNHGDNLEVERPVDHWIYFQNDTDRAVFSKTIQSLGFEIIQQGQVEGSQNFHYQLQVSRKDSVNQESIDACTTQLCRLAQQFNAKYDGWETQIIRN</sequence>
<dbReference type="EMBL" id="PISJ01000013">
    <property type="protein sequence ID" value="PKF33153.1"/>
    <property type="molecule type" value="Genomic_DNA"/>
</dbReference>
<dbReference type="EMBL" id="APOI01000015">
    <property type="protein sequence ID" value="ENU23682.1"/>
    <property type="molecule type" value="Genomic_DNA"/>
</dbReference>
<evidence type="ECO:0000259" key="2">
    <source>
        <dbReference type="Pfam" id="PF06877"/>
    </source>
</evidence>
<proteinExistence type="predicted"/>
<feature type="domain" description="Regulator of ribonuclease activity B" evidence="2">
    <location>
        <begin position="170"/>
        <end position="270"/>
    </location>
</feature>
<keyword evidence="5" id="KW-1185">Reference proteome</keyword>
<evidence type="ECO:0000259" key="1">
    <source>
        <dbReference type="Pfam" id="PF05117"/>
    </source>
</evidence>
<organism evidence="4 6">
    <name type="scientific">Acinetobacter proteolyticus</name>
    <dbReference type="NCBI Taxonomy" id="1776741"/>
    <lineage>
        <taxon>Bacteria</taxon>
        <taxon>Pseudomonadati</taxon>
        <taxon>Pseudomonadota</taxon>
        <taxon>Gammaproteobacteria</taxon>
        <taxon>Moraxellales</taxon>
        <taxon>Moraxellaceae</taxon>
        <taxon>Acinetobacter</taxon>
    </lineage>
</organism>
<feature type="domain" description="DUF695" evidence="1">
    <location>
        <begin position="28"/>
        <end position="161"/>
    </location>
</feature>
<dbReference type="Gene3D" id="3.30.70.970">
    <property type="entry name" value="RraB-like"/>
    <property type="match status" value="1"/>
</dbReference>
<dbReference type="RefSeq" id="WP_004654017.1">
    <property type="nucleotide sequence ID" value="NZ_KB849179.1"/>
</dbReference>
<evidence type="ECO:0000313" key="3">
    <source>
        <dbReference type="EMBL" id="ENU23682.1"/>
    </source>
</evidence>
<accession>A0A2N0WE56</accession>
<comment type="caution">
    <text evidence="4">The sequence shown here is derived from an EMBL/GenBank/DDBJ whole genome shotgun (WGS) entry which is preliminary data.</text>
</comment>
<reference evidence="3 5" key="1">
    <citation type="submission" date="2013-02" db="EMBL/GenBank/DDBJ databases">
        <title>The Genome Sequence of Acinetobacter sp. NIPH 809.</title>
        <authorList>
            <consortium name="The Broad Institute Genome Sequencing Platform"/>
            <consortium name="The Broad Institute Genome Sequencing Center for Infectious Disease"/>
            <person name="Cerqueira G."/>
            <person name="Feldgarden M."/>
            <person name="Courvalin P."/>
            <person name="Perichon B."/>
            <person name="Grillot-Courvalin C."/>
            <person name="Clermont D."/>
            <person name="Rocha E."/>
            <person name="Yoon E.-J."/>
            <person name="Nemec A."/>
            <person name="Walker B."/>
            <person name="Young S.K."/>
            <person name="Zeng Q."/>
            <person name="Gargeya S."/>
            <person name="Fitzgerald M."/>
            <person name="Haas B."/>
            <person name="Abouelleil A."/>
            <person name="Alvarado L."/>
            <person name="Arachchi H.M."/>
            <person name="Berlin A.M."/>
            <person name="Chapman S.B."/>
            <person name="Dewar J."/>
            <person name="Goldberg J."/>
            <person name="Griggs A."/>
            <person name="Gujja S."/>
            <person name="Hansen M."/>
            <person name="Howarth C."/>
            <person name="Imamovic A."/>
            <person name="Larimer J."/>
            <person name="McCowan C."/>
            <person name="Murphy C."/>
            <person name="Neiman D."/>
            <person name="Pearson M."/>
            <person name="Priest M."/>
            <person name="Roberts A."/>
            <person name="Saif S."/>
            <person name="Shea T."/>
            <person name="Sisk P."/>
            <person name="Sykes S."/>
            <person name="Wortman J."/>
            <person name="Nusbaum C."/>
            <person name="Birren B."/>
        </authorList>
    </citation>
    <scope>NUCLEOTIDE SEQUENCE [LARGE SCALE GENOMIC DNA]</scope>
    <source>
        <strain evidence="3 5">NIPH 809</strain>
    </source>
</reference>
<dbReference type="Pfam" id="PF05117">
    <property type="entry name" value="DUF695"/>
    <property type="match status" value="1"/>
</dbReference>
<dbReference type="Proteomes" id="UP000233553">
    <property type="component" value="Unassembled WGS sequence"/>
</dbReference>
<gene>
    <name evidence="4" type="ORF">CW311_10030</name>
    <name evidence="3" type="ORF">F993_01835</name>
</gene>
<evidence type="ECO:0000313" key="5">
    <source>
        <dbReference type="Proteomes" id="UP000013034"/>
    </source>
</evidence>
<evidence type="ECO:0000313" key="6">
    <source>
        <dbReference type="Proteomes" id="UP000233553"/>
    </source>
</evidence>
<dbReference type="InterPro" id="IPR036701">
    <property type="entry name" value="RraB-like_sf"/>
</dbReference>